<evidence type="ECO:0000313" key="2">
    <source>
        <dbReference type="EMBL" id="MCC5597891.1"/>
    </source>
</evidence>
<gene>
    <name evidence="2" type="ORF">LC586_01195</name>
</gene>
<dbReference type="PANTHER" id="PTHR36173">
    <property type="entry name" value="RIBONUCLEASE VAPC16-RELATED"/>
    <property type="match status" value="1"/>
</dbReference>
<organism evidence="2 3">
    <name type="scientific">Nostoc favosum CHAB5714</name>
    <dbReference type="NCBI Taxonomy" id="2780399"/>
    <lineage>
        <taxon>Bacteria</taxon>
        <taxon>Bacillati</taxon>
        <taxon>Cyanobacteriota</taxon>
        <taxon>Cyanophyceae</taxon>
        <taxon>Nostocales</taxon>
        <taxon>Nostocaceae</taxon>
        <taxon>Nostoc</taxon>
        <taxon>Nostoc favosum</taxon>
    </lineage>
</organism>
<dbReference type="InterPro" id="IPR002716">
    <property type="entry name" value="PIN_dom"/>
</dbReference>
<dbReference type="RefSeq" id="WP_229482571.1">
    <property type="nucleotide sequence ID" value="NZ_JAIVFQ010000001.1"/>
</dbReference>
<proteinExistence type="predicted"/>
<dbReference type="Pfam" id="PF01850">
    <property type="entry name" value="PIN"/>
    <property type="match status" value="1"/>
</dbReference>
<comment type="caution">
    <text evidence="2">The sequence shown here is derived from an EMBL/GenBank/DDBJ whole genome shotgun (WGS) entry which is preliminary data.</text>
</comment>
<dbReference type="InterPro" id="IPR052919">
    <property type="entry name" value="TA_system_RNase"/>
</dbReference>
<evidence type="ECO:0000259" key="1">
    <source>
        <dbReference type="Pfam" id="PF01850"/>
    </source>
</evidence>
<feature type="domain" description="PIN" evidence="1">
    <location>
        <begin position="1"/>
        <end position="86"/>
    </location>
</feature>
<dbReference type="SUPFAM" id="SSF88723">
    <property type="entry name" value="PIN domain-like"/>
    <property type="match status" value="1"/>
</dbReference>
<sequence length="92" mass="10526">MSIASVWEMAIKHSIGKLNFGLAFNEFIEQQIISNGIELLPITIDHITVVATLYLHHRDPFDRLLIAQALVENIPILSADKIFDAYPIRRVW</sequence>
<dbReference type="Proteomes" id="UP001199525">
    <property type="component" value="Unassembled WGS sequence"/>
</dbReference>
<dbReference type="EMBL" id="JAIVFQ010000001">
    <property type="protein sequence ID" value="MCC5597891.1"/>
    <property type="molecule type" value="Genomic_DNA"/>
</dbReference>
<protein>
    <submittedName>
        <fullName evidence="2">Type II toxin-antitoxin system VapC family toxin</fullName>
    </submittedName>
</protein>
<dbReference type="PANTHER" id="PTHR36173:SF2">
    <property type="entry name" value="RIBONUCLEASE VAPC16"/>
    <property type="match status" value="1"/>
</dbReference>
<keyword evidence="3" id="KW-1185">Reference proteome</keyword>
<reference evidence="2 3" key="1">
    <citation type="journal article" date="2021" name="Microorganisms">
        <title>Genome Evolution of Filamentous Cyanobacterium Nostoc Species: From Facultative Symbiosis to Free Living.</title>
        <authorList>
            <person name="Huo D."/>
            <person name="Li H."/>
            <person name="Cai F."/>
            <person name="Guo X."/>
            <person name="Qiao Z."/>
            <person name="Wang W."/>
            <person name="Yu G."/>
            <person name="Li R."/>
        </authorList>
    </citation>
    <scope>NUCLEOTIDE SEQUENCE [LARGE SCALE GENOMIC DNA]</scope>
    <source>
        <strain evidence="2 3">CHAB 5714</strain>
    </source>
</reference>
<name>A0ABS8I1Q6_9NOSO</name>
<dbReference type="InterPro" id="IPR041705">
    <property type="entry name" value="PIN_Sll0205"/>
</dbReference>
<evidence type="ECO:0000313" key="3">
    <source>
        <dbReference type="Proteomes" id="UP001199525"/>
    </source>
</evidence>
<dbReference type="InterPro" id="IPR029060">
    <property type="entry name" value="PIN-like_dom_sf"/>
</dbReference>
<accession>A0ABS8I1Q6</accession>
<dbReference type="CDD" id="cd09872">
    <property type="entry name" value="PIN_Sll0205-like"/>
    <property type="match status" value="1"/>
</dbReference>